<keyword evidence="2 5" id="KW-0812">Transmembrane</keyword>
<gene>
    <name evidence="6" type="ORF">ACFSCX_21400</name>
</gene>
<evidence type="ECO:0000256" key="2">
    <source>
        <dbReference type="ARBA" id="ARBA00022692"/>
    </source>
</evidence>
<comment type="subcellular location">
    <subcellularLocation>
        <location evidence="1">Membrane</location>
        <topology evidence="1">Multi-pass membrane protein</topology>
    </subcellularLocation>
</comment>
<feature type="transmembrane region" description="Helical" evidence="5">
    <location>
        <begin position="12"/>
        <end position="28"/>
    </location>
</feature>
<keyword evidence="4 5" id="KW-0472">Membrane</keyword>
<dbReference type="Pfam" id="PF02361">
    <property type="entry name" value="CbiQ"/>
    <property type="match status" value="1"/>
</dbReference>
<evidence type="ECO:0000256" key="1">
    <source>
        <dbReference type="ARBA" id="ARBA00004141"/>
    </source>
</evidence>
<keyword evidence="7" id="KW-1185">Reference proteome</keyword>
<feature type="transmembrane region" description="Helical" evidence="5">
    <location>
        <begin position="97"/>
        <end position="119"/>
    </location>
</feature>
<accession>A0ABW4LV71</accession>
<feature type="transmembrane region" description="Helical" evidence="5">
    <location>
        <begin position="229"/>
        <end position="249"/>
    </location>
</feature>
<evidence type="ECO:0000256" key="5">
    <source>
        <dbReference type="SAM" id="Phobius"/>
    </source>
</evidence>
<dbReference type="CDD" id="cd16914">
    <property type="entry name" value="EcfT"/>
    <property type="match status" value="1"/>
</dbReference>
<sequence>MKETWMYQINPTLKLFTMILLFIGVLMIHDVNTMLNLTVLMSVLFFLYNGFPLKRVFLFMIPFALIFISTSSSMIMFGKGDTTWFKWGLIHITEESFYRGIHIGLRALMFAFLGLTFSLTTKPVMLFYSLMQQVKLSPKYAYSFLAGYRLIPIMIDEFQVIHSALKVRGLERKKGIMSIPGKFKAYSIPLLSQSIRRAFRIAVAMEAKKFRSTQSRTYYYQVGFSKMDIFFVLVVLVLVLLAFSVSNYYPYFPIEDVRYDN</sequence>
<evidence type="ECO:0000256" key="4">
    <source>
        <dbReference type="ARBA" id="ARBA00023136"/>
    </source>
</evidence>
<comment type="caution">
    <text evidence="6">The sequence shown here is derived from an EMBL/GenBank/DDBJ whole genome shotgun (WGS) entry which is preliminary data.</text>
</comment>
<protein>
    <submittedName>
        <fullName evidence="6">Energy-coupling factor transporter transmembrane component T family protein</fullName>
    </submittedName>
</protein>
<dbReference type="Proteomes" id="UP001597214">
    <property type="component" value="Unassembled WGS sequence"/>
</dbReference>
<name>A0ABW4LV71_9BACI</name>
<dbReference type="EMBL" id="JBHUEM010000052">
    <property type="protein sequence ID" value="MFD1739069.1"/>
    <property type="molecule type" value="Genomic_DNA"/>
</dbReference>
<feature type="transmembrane region" description="Helical" evidence="5">
    <location>
        <begin position="34"/>
        <end position="51"/>
    </location>
</feature>
<proteinExistence type="predicted"/>
<dbReference type="InterPro" id="IPR003339">
    <property type="entry name" value="ABC/ECF_trnsptr_transmembrane"/>
</dbReference>
<reference evidence="7" key="1">
    <citation type="journal article" date="2019" name="Int. J. Syst. Evol. Microbiol.">
        <title>The Global Catalogue of Microorganisms (GCM) 10K type strain sequencing project: providing services to taxonomists for standard genome sequencing and annotation.</title>
        <authorList>
            <consortium name="The Broad Institute Genomics Platform"/>
            <consortium name="The Broad Institute Genome Sequencing Center for Infectious Disease"/>
            <person name="Wu L."/>
            <person name="Ma J."/>
        </authorList>
    </citation>
    <scope>NUCLEOTIDE SEQUENCE [LARGE SCALE GENOMIC DNA]</scope>
    <source>
        <strain evidence="7">CCUG 49339</strain>
    </source>
</reference>
<dbReference type="PANTHER" id="PTHR33514">
    <property type="entry name" value="PROTEIN ABCI12, CHLOROPLASTIC"/>
    <property type="match status" value="1"/>
</dbReference>
<evidence type="ECO:0000313" key="7">
    <source>
        <dbReference type="Proteomes" id="UP001597214"/>
    </source>
</evidence>
<keyword evidence="3 5" id="KW-1133">Transmembrane helix</keyword>
<evidence type="ECO:0000256" key="3">
    <source>
        <dbReference type="ARBA" id="ARBA00022989"/>
    </source>
</evidence>
<organism evidence="6 7">
    <name type="scientific">Bacillus salitolerans</name>
    <dbReference type="NCBI Taxonomy" id="1437434"/>
    <lineage>
        <taxon>Bacteria</taxon>
        <taxon>Bacillati</taxon>
        <taxon>Bacillota</taxon>
        <taxon>Bacilli</taxon>
        <taxon>Bacillales</taxon>
        <taxon>Bacillaceae</taxon>
        <taxon>Bacillus</taxon>
    </lineage>
</organism>
<feature type="transmembrane region" description="Helical" evidence="5">
    <location>
        <begin position="56"/>
        <end position="77"/>
    </location>
</feature>
<evidence type="ECO:0000313" key="6">
    <source>
        <dbReference type="EMBL" id="MFD1739069.1"/>
    </source>
</evidence>
<dbReference type="RefSeq" id="WP_377930292.1">
    <property type="nucleotide sequence ID" value="NZ_JBHUEM010000052.1"/>
</dbReference>
<dbReference type="PANTHER" id="PTHR33514:SF1">
    <property type="entry name" value="ABC TRANSPORTER PERMEASE"/>
    <property type="match status" value="1"/>
</dbReference>